<evidence type="ECO:0000313" key="2">
    <source>
        <dbReference type="Proteomes" id="UP000015106"/>
    </source>
</evidence>
<sequence length="42" mass="4902">MVQKMRLLLCDQHYTAAGFFIRQGMYHRVPVRDGHLPAVDDD</sequence>
<accession>A0A8R7UZP4</accession>
<reference evidence="2" key="1">
    <citation type="journal article" date="2013" name="Nature">
        <title>Draft genome of the wheat A-genome progenitor Triticum urartu.</title>
        <authorList>
            <person name="Ling H.Q."/>
            <person name="Zhao S."/>
            <person name="Liu D."/>
            <person name="Wang J."/>
            <person name="Sun H."/>
            <person name="Zhang C."/>
            <person name="Fan H."/>
            <person name="Li D."/>
            <person name="Dong L."/>
            <person name="Tao Y."/>
            <person name="Gao C."/>
            <person name="Wu H."/>
            <person name="Li Y."/>
            <person name="Cui Y."/>
            <person name="Guo X."/>
            <person name="Zheng S."/>
            <person name="Wang B."/>
            <person name="Yu K."/>
            <person name="Liang Q."/>
            <person name="Yang W."/>
            <person name="Lou X."/>
            <person name="Chen J."/>
            <person name="Feng M."/>
            <person name="Jian J."/>
            <person name="Zhang X."/>
            <person name="Luo G."/>
            <person name="Jiang Y."/>
            <person name="Liu J."/>
            <person name="Wang Z."/>
            <person name="Sha Y."/>
            <person name="Zhang B."/>
            <person name="Wu H."/>
            <person name="Tang D."/>
            <person name="Shen Q."/>
            <person name="Xue P."/>
            <person name="Zou S."/>
            <person name="Wang X."/>
            <person name="Liu X."/>
            <person name="Wang F."/>
            <person name="Yang Y."/>
            <person name="An X."/>
            <person name="Dong Z."/>
            <person name="Zhang K."/>
            <person name="Zhang X."/>
            <person name="Luo M.C."/>
            <person name="Dvorak J."/>
            <person name="Tong Y."/>
            <person name="Wang J."/>
            <person name="Yang H."/>
            <person name="Li Z."/>
            <person name="Wang D."/>
            <person name="Zhang A."/>
            <person name="Wang J."/>
        </authorList>
    </citation>
    <scope>NUCLEOTIDE SEQUENCE</scope>
    <source>
        <strain evidence="2">cv. G1812</strain>
    </source>
</reference>
<dbReference type="Proteomes" id="UP000015106">
    <property type="component" value="Chromosome 7"/>
</dbReference>
<name>A0A8R7UZP4_TRIUA</name>
<keyword evidence="2" id="KW-1185">Reference proteome</keyword>
<proteinExistence type="predicted"/>
<reference evidence="1" key="3">
    <citation type="submission" date="2022-06" db="UniProtKB">
        <authorList>
            <consortium name="EnsemblPlants"/>
        </authorList>
    </citation>
    <scope>IDENTIFICATION</scope>
</reference>
<dbReference type="EnsemblPlants" id="TuG1812G0700000476.01.T01">
    <property type="protein sequence ID" value="TuG1812G0700000476.01.T01.cds240544"/>
    <property type="gene ID" value="TuG1812G0700000476.01"/>
</dbReference>
<dbReference type="Gramene" id="TuG1812G0700000476.01.T01">
    <property type="protein sequence ID" value="TuG1812G0700000476.01.T01.cds240544"/>
    <property type="gene ID" value="TuG1812G0700000476.01"/>
</dbReference>
<protein>
    <submittedName>
        <fullName evidence="1">Uncharacterized protein</fullName>
    </submittedName>
</protein>
<dbReference type="AlphaFoldDB" id="A0A8R7UZP4"/>
<organism evidence="1 2">
    <name type="scientific">Triticum urartu</name>
    <name type="common">Red wild einkorn</name>
    <name type="synonym">Crithodium urartu</name>
    <dbReference type="NCBI Taxonomy" id="4572"/>
    <lineage>
        <taxon>Eukaryota</taxon>
        <taxon>Viridiplantae</taxon>
        <taxon>Streptophyta</taxon>
        <taxon>Embryophyta</taxon>
        <taxon>Tracheophyta</taxon>
        <taxon>Spermatophyta</taxon>
        <taxon>Magnoliopsida</taxon>
        <taxon>Liliopsida</taxon>
        <taxon>Poales</taxon>
        <taxon>Poaceae</taxon>
        <taxon>BOP clade</taxon>
        <taxon>Pooideae</taxon>
        <taxon>Triticodae</taxon>
        <taxon>Triticeae</taxon>
        <taxon>Triticinae</taxon>
        <taxon>Triticum</taxon>
    </lineage>
</organism>
<reference evidence="1" key="2">
    <citation type="submission" date="2018-03" db="EMBL/GenBank/DDBJ databases">
        <title>The Triticum urartu genome reveals the dynamic nature of wheat genome evolution.</title>
        <authorList>
            <person name="Ling H."/>
            <person name="Ma B."/>
            <person name="Shi X."/>
            <person name="Liu H."/>
            <person name="Dong L."/>
            <person name="Sun H."/>
            <person name="Cao Y."/>
            <person name="Gao Q."/>
            <person name="Zheng S."/>
            <person name="Li Y."/>
            <person name="Yu Y."/>
            <person name="Du H."/>
            <person name="Qi M."/>
            <person name="Li Y."/>
            <person name="Yu H."/>
            <person name="Cui Y."/>
            <person name="Wang N."/>
            <person name="Chen C."/>
            <person name="Wu H."/>
            <person name="Zhao Y."/>
            <person name="Zhang J."/>
            <person name="Li Y."/>
            <person name="Zhou W."/>
            <person name="Zhang B."/>
            <person name="Hu W."/>
            <person name="Eijk M."/>
            <person name="Tang J."/>
            <person name="Witsenboer H."/>
            <person name="Zhao S."/>
            <person name="Li Z."/>
            <person name="Zhang A."/>
            <person name="Wang D."/>
            <person name="Liang C."/>
        </authorList>
    </citation>
    <scope>NUCLEOTIDE SEQUENCE [LARGE SCALE GENOMIC DNA]</scope>
    <source>
        <strain evidence="1">cv. G1812</strain>
    </source>
</reference>
<evidence type="ECO:0000313" key="1">
    <source>
        <dbReference type="EnsemblPlants" id="TuG1812G0700000476.01.T01.cds240544"/>
    </source>
</evidence>